<sequence>MNKKKAHKNQNYSNYRWPC</sequence>
<evidence type="ECO:0000313" key="1">
    <source>
        <dbReference type="EMBL" id="MBX36231.1"/>
    </source>
</evidence>
<organism evidence="1">
    <name type="scientific">Rhizophora mucronata</name>
    <name type="common">Asiatic mangrove</name>
    <dbReference type="NCBI Taxonomy" id="61149"/>
    <lineage>
        <taxon>Eukaryota</taxon>
        <taxon>Viridiplantae</taxon>
        <taxon>Streptophyta</taxon>
        <taxon>Embryophyta</taxon>
        <taxon>Tracheophyta</taxon>
        <taxon>Spermatophyta</taxon>
        <taxon>Magnoliopsida</taxon>
        <taxon>eudicotyledons</taxon>
        <taxon>Gunneridae</taxon>
        <taxon>Pentapetalae</taxon>
        <taxon>rosids</taxon>
        <taxon>fabids</taxon>
        <taxon>Malpighiales</taxon>
        <taxon>Rhizophoraceae</taxon>
        <taxon>Rhizophora</taxon>
    </lineage>
</organism>
<dbReference type="AlphaFoldDB" id="A0A2P2N1B6"/>
<proteinExistence type="predicted"/>
<dbReference type="EMBL" id="GGEC01055747">
    <property type="protein sequence ID" value="MBX36231.1"/>
    <property type="molecule type" value="Transcribed_RNA"/>
</dbReference>
<accession>A0A2P2N1B6</accession>
<name>A0A2P2N1B6_RHIMU</name>
<reference evidence="1" key="1">
    <citation type="submission" date="2018-02" db="EMBL/GenBank/DDBJ databases">
        <title>Rhizophora mucronata_Transcriptome.</title>
        <authorList>
            <person name="Meera S.P."/>
            <person name="Sreeshan A."/>
            <person name="Augustine A."/>
        </authorList>
    </citation>
    <scope>NUCLEOTIDE SEQUENCE</scope>
    <source>
        <tissue evidence="1">Leaf</tissue>
    </source>
</reference>
<protein>
    <submittedName>
        <fullName evidence="1">Uncharacterized protein</fullName>
    </submittedName>
</protein>